<reference evidence="5" key="1">
    <citation type="submission" date="2008-12" db="EMBL/GenBank/DDBJ databases">
        <title>Annotation of Streptomyces ghanaensis ATCC 14672.</title>
        <authorList>
            <consortium name="The Broad Institute Genome Sequencing Platform"/>
            <consortium name="Broad Institute Microbial Sequencing Center"/>
            <person name="Fischbach M."/>
            <person name="Ward D."/>
            <person name="Young S."/>
            <person name="Kodira C.D."/>
            <person name="Zeng Q."/>
            <person name="Koehrsen M."/>
            <person name="Godfrey P."/>
            <person name="Alvarado L."/>
            <person name="Berlin A.M."/>
            <person name="Borenstein D."/>
            <person name="Chen Z."/>
            <person name="Engels R."/>
            <person name="Freedman E."/>
            <person name="Gellesch M."/>
            <person name="Goldberg J."/>
            <person name="Griggs A."/>
            <person name="Gujja S."/>
            <person name="Heiman D.I."/>
            <person name="Hepburn T.A."/>
            <person name="Howarth C."/>
            <person name="Jen D."/>
            <person name="Larson L."/>
            <person name="Lewis B."/>
            <person name="Mehta T."/>
            <person name="Park D."/>
            <person name="Pearson M."/>
            <person name="Roberts A."/>
            <person name="Saif S."/>
            <person name="Shea T.D."/>
            <person name="Shenoy N."/>
            <person name="Sisk P."/>
            <person name="Stolte C."/>
            <person name="Sykes S.N."/>
            <person name="Walk T."/>
            <person name="White J."/>
            <person name="Yandava C."/>
            <person name="Straight P."/>
            <person name="Clardy J."/>
            <person name="Hung D."/>
            <person name="Kolter R."/>
            <person name="Mekalanos J."/>
            <person name="Walker S."/>
            <person name="Walsh C.T."/>
            <person name="Wieland B.L.C."/>
            <person name="Ilzarbe M."/>
            <person name="Galagan J."/>
            <person name="Nusbaum C."/>
            <person name="Birren B."/>
        </authorList>
    </citation>
    <scope>NUCLEOTIDE SEQUENCE [LARGE SCALE GENOMIC DNA]</scope>
    <source>
        <strain evidence="5">ATCC 14672 / DSM 40746 / JCM 4963 / KCTC 9882 / NRRL B-12104 / FH 1290</strain>
    </source>
</reference>
<evidence type="ECO:0000256" key="2">
    <source>
        <dbReference type="RuleBase" id="RU003749"/>
    </source>
</evidence>
<gene>
    <name evidence="4" type="ORF">SSFG_00453</name>
</gene>
<evidence type="ECO:0000259" key="3">
    <source>
        <dbReference type="PROSITE" id="PS50801"/>
    </source>
</evidence>
<evidence type="ECO:0000313" key="5">
    <source>
        <dbReference type="Proteomes" id="UP000003824"/>
    </source>
</evidence>
<dbReference type="Proteomes" id="UP000003824">
    <property type="component" value="Unassembled WGS sequence"/>
</dbReference>
<dbReference type="EMBL" id="DS999641">
    <property type="protein sequence ID" value="EFE65199.2"/>
    <property type="molecule type" value="Genomic_DNA"/>
</dbReference>
<dbReference type="AlphaFoldDB" id="D5ZX89"/>
<dbReference type="PROSITE" id="PS50801">
    <property type="entry name" value="STAS"/>
    <property type="match status" value="1"/>
</dbReference>
<dbReference type="PANTHER" id="PTHR33495">
    <property type="entry name" value="ANTI-SIGMA FACTOR ANTAGONIST TM_1081-RELATED-RELATED"/>
    <property type="match status" value="1"/>
</dbReference>
<sequence>MKPLTITASHVPAGLALEVAGDLDYTNAQELRHAAQDGDLPPGRFLVVDLSELAFCDSSGITALIAAHHHAVAAGAGMVLVAVPARTRRLLHMTGLDQMFDIRDDAASLLGRRGRPAPGAPPRS</sequence>
<evidence type="ECO:0000256" key="1">
    <source>
        <dbReference type="ARBA" id="ARBA00009013"/>
    </source>
</evidence>
<dbReference type="PANTHER" id="PTHR33495:SF2">
    <property type="entry name" value="ANTI-SIGMA FACTOR ANTAGONIST TM_1081-RELATED"/>
    <property type="match status" value="1"/>
</dbReference>
<proteinExistence type="inferred from homology"/>
<protein>
    <recommendedName>
        <fullName evidence="2">Anti-sigma factor antagonist</fullName>
    </recommendedName>
</protein>
<dbReference type="eggNOG" id="COG1366">
    <property type="taxonomic scope" value="Bacteria"/>
</dbReference>
<dbReference type="Gene3D" id="3.30.750.24">
    <property type="entry name" value="STAS domain"/>
    <property type="match status" value="1"/>
</dbReference>
<dbReference type="SUPFAM" id="SSF52091">
    <property type="entry name" value="SpoIIaa-like"/>
    <property type="match status" value="1"/>
</dbReference>
<name>D5ZX89_STRV1</name>
<evidence type="ECO:0000313" key="4">
    <source>
        <dbReference type="EMBL" id="EFE65199.2"/>
    </source>
</evidence>
<dbReference type="InterPro" id="IPR036513">
    <property type="entry name" value="STAS_dom_sf"/>
</dbReference>
<dbReference type="GO" id="GO:0043856">
    <property type="term" value="F:anti-sigma factor antagonist activity"/>
    <property type="evidence" value="ECO:0007669"/>
    <property type="project" value="InterPro"/>
</dbReference>
<dbReference type="InterPro" id="IPR002645">
    <property type="entry name" value="STAS_dom"/>
</dbReference>
<dbReference type="NCBIfam" id="TIGR00377">
    <property type="entry name" value="ant_ant_sig"/>
    <property type="match status" value="1"/>
</dbReference>
<comment type="similarity">
    <text evidence="1 2">Belongs to the anti-sigma-factor antagonist family.</text>
</comment>
<dbReference type="CDD" id="cd07043">
    <property type="entry name" value="STAS_anti-anti-sigma_factors"/>
    <property type="match status" value="1"/>
</dbReference>
<dbReference type="RefSeq" id="WP_004979329.1">
    <property type="nucleotide sequence ID" value="NZ_DS999641.1"/>
</dbReference>
<accession>D5ZX89</accession>
<dbReference type="Pfam" id="PF13466">
    <property type="entry name" value="STAS_2"/>
    <property type="match status" value="1"/>
</dbReference>
<dbReference type="InterPro" id="IPR058548">
    <property type="entry name" value="MlaB-like_STAS"/>
</dbReference>
<organism evidence="4 5">
    <name type="scientific">Streptomyces viridosporus (strain ATCC 14672 / DSM 40746 / JCM 4963 / KCTC 9882 / NRRL B-12104 / FH 1290)</name>
    <name type="common">Streptomyces ghanaensis</name>
    <dbReference type="NCBI Taxonomy" id="566461"/>
    <lineage>
        <taxon>Bacteria</taxon>
        <taxon>Bacillati</taxon>
        <taxon>Actinomycetota</taxon>
        <taxon>Actinomycetes</taxon>
        <taxon>Kitasatosporales</taxon>
        <taxon>Streptomycetaceae</taxon>
        <taxon>Streptomyces</taxon>
    </lineage>
</organism>
<feature type="domain" description="STAS" evidence="3">
    <location>
        <begin position="4"/>
        <end position="100"/>
    </location>
</feature>
<dbReference type="InterPro" id="IPR003658">
    <property type="entry name" value="Anti-sigma_ant"/>
</dbReference>